<keyword evidence="1" id="KW-0812">Transmembrane</keyword>
<feature type="transmembrane region" description="Helical" evidence="1">
    <location>
        <begin position="36"/>
        <end position="54"/>
    </location>
</feature>
<name>A0A7W9MJD9_9ACTN</name>
<feature type="transmembrane region" description="Helical" evidence="1">
    <location>
        <begin position="66"/>
        <end position="86"/>
    </location>
</feature>
<evidence type="ECO:0008006" key="5">
    <source>
        <dbReference type="Google" id="ProtNLM"/>
    </source>
</evidence>
<feature type="transmembrane region" description="Helical" evidence="1">
    <location>
        <begin position="106"/>
        <end position="129"/>
    </location>
</feature>
<reference evidence="3 4" key="1">
    <citation type="submission" date="2020-08" db="EMBL/GenBank/DDBJ databases">
        <title>Sequencing the genomes of 1000 actinobacteria strains.</title>
        <authorList>
            <person name="Klenk H.-P."/>
        </authorList>
    </citation>
    <scope>NUCLEOTIDE SEQUENCE [LARGE SCALE GENOMIC DNA]</scope>
    <source>
        <strain evidence="3 4">DSM 46887</strain>
    </source>
</reference>
<organism evidence="3 4">
    <name type="scientific">Streptosporangium becharense</name>
    <dbReference type="NCBI Taxonomy" id="1816182"/>
    <lineage>
        <taxon>Bacteria</taxon>
        <taxon>Bacillati</taxon>
        <taxon>Actinomycetota</taxon>
        <taxon>Actinomycetes</taxon>
        <taxon>Streptosporangiales</taxon>
        <taxon>Streptosporangiaceae</taxon>
        <taxon>Streptosporangium</taxon>
    </lineage>
</organism>
<evidence type="ECO:0000313" key="4">
    <source>
        <dbReference type="Proteomes" id="UP000540685"/>
    </source>
</evidence>
<keyword evidence="2" id="KW-0732">Signal</keyword>
<evidence type="ECO:0000256" key="2">
    <source>
        <dbReference type="SAM" id="SignalP"/>
    </source>
</evidence>
<accession>A0A7W9MJD9</accession>
<feature type="chain" id="PRO_5031034014" description="MFS transporter" evidence="2">
    <location>
        <begin position="17"/>
        <end position="190"/>
    </location>
</feature>
<evidence type="ECO:0000256" key="1">
    <source>
        <dbReference type="SAM" id="Phobius"/>
    </source>
</evidence>
<feature type="transmembrane region" description="Helical" evidence="1">
    <location>
        <begin position="12"/>
        <end position="30"/>
    </location>
</feature>
<dbReference type="AlphaFoldDB" id="A0A7W9MJD9"/>
<dbReference type="Proteomes" id="UP000540685">
    <property type="component" value="Unassembled WGS sequence"/>
</dbReference>
<dbReference type="EMBL" id="JACHMP010000001">
    <property type="protein sequence ID" value="MBB5822940.1"/>
    <property type="molecule type" value="Genomic_DNA"/>
</dbReference>
<keyword evidence="4" id="KW-1185">Reference proteome</keyword>
<feature type="signal peptide" evidence="2">
    <location>
        <begin position="1"/>
        <end position="16"/>
    </location>
</feature>
<dbReference type="RefSeq" id="WP_184539779.1">
    <property type="nucleotide sequence ID" value="NZ_JACHMP010000001.1"/>
</dbReference>
<sequence length="190" mass="19321">MFVTSSFRLARASAFAAVCSGLGVVAHVFAGGTVTAASAAGGLALAFGIALPVTGRERGVRTILSLLGGGQAALHMLFAVTCPVVGHAGAAHPHSGLLADVAMLTMHGWAVVLTALWLARGEALLWSLLRRLGARLGPVLLGEPCPAGAPLLPPSQGGPGLPRLSALRHVLHRRGPPPRRPVFLSLVPGL</sequence>
<comment type="caution">
    <text evidence="3">The sequence shown here is derived from an EMBL/GenBank/DDBJ whole genome shotgun (WGS) entry which is preliminary data.</text>
</comment>
<evidence type="ECO:0000313" key="3">
    <source>
        <dbReference type="EMBL" id="MBB5822940.1"/>
    </source>
</evidence>
<protein>
    <recommendedName>
        <fullName evidence="5">MFS transporter</fullName>
    </recommendedName>
</protein>
<keyword evidence="1" id="KW-0472">Membrane</keyword>
<proteinExistence type="predicted"/>
<gene>
    <name evidence="3" type="ORF">F4562_006002</name>
</gene>
<keyword evidence="1" id="KW-1133">Transmembrane helix</keyword>